<dbReference type="InterPro" id="IPR007696">
    <property type="entry name" value="DNA_mismatch_repair_MutS_core"/>
</dbReference>
<feature type="region of interest" description="Disordered" evidence="5">
    <location>
        <begin position="928"/>
        <end position="976"/>
    </location>
</feature>
<keyword evidence="3" id="KW-0067">ATP-binding</keyword>
<keyword evidence="8" id="KW-1185">Reference proteome</keyword>
<dbReference type="Gene3D" id="1.10.1420.10">
    <property type="match status" value="1"/>
</dbReference>
<dbReference type="Gene3D" id="3.40.50.300">
    <property type="entry name" value="P-loop containing nucleotide triphosphate hydrolases"/>
    <property type="match status" value="1"/>
</dbReference>
<evidence type="ECO:0000256" key="5">
    <source>
        <dbReference type="SAM" id="MobiDB-lite"/>
    </source>
</evidence>
<dbReference type="SUPFAM" id="SSF52540">
    <property type="entry name" value="P-loop containing nucleoside triphosphate hydrolases"/>
    <property type="match status" value="1"/>
</dbReference>
<dbReference type="EMBL" id="CP144064">
    <property type="protein sequence ID" value="WWD22617.1"/>
    <property type="molecule type" value="Genomic_DNA"/>
</dbReference>
<dbReference type="Pfam" id="PF00488">
    <property type="entry name" value="MutS_V"/>
    <property type="match status" value="1"/>
</dbReference>
<feature type="compositionally biased region" description="Low complexity" evidence="5">
    <location>
        <begin position="41"/>
        <end position="64"/>
    </location>
</feature>
<evidence type="ECO:0000256" key="3">
    <source>
        <dbReference type="ARBA" id="ARBA00022840"/>
    </source>
</evidence>
<dbReference type="GeneID" id="43587693"/>
<dbReference type="GO" id="GO:0005634">
    <property type="term" value="C:nucleus"/>
    <property type="evidence" value="ECO:0007669"/>
    <property type="project" value="TreeGrafter"/>
</dbReference>
<organism evidence="7 8">
    <name type="scientific">Kwoniella shandongensis</name>
    <dbReference type="NCBI Taxonomy" id="1734106"/>
    <lineage>
        <taxon>Eukaryota</taxon>
        <taxon>Fungi</taxon>
        <taxon>Dikarya</taxon>
        <taxon>Basidiomycota</taxon>
        <taxon>Agaricomycotina</taxon>
        <taxon>Tremellomycetes</taxon>
        <taxon>Tremellales</taxon>
        <taxon>Cryptococcaceae</taxon>
        <taxon>Kwoniella</taxon>
    </lineage>
</organism>
<dbReference type="InterPro" id="IPR036187">
    <property type="entry name" value="DNA_mismatch_repair_MutS_sf"/>
</dbReference>
<keyword evidence="2" id="KW-0547">Nucleotide-binding</keyword>
<dbReference type="Proteomes" id="UP000322225">
    <property type="component" value="Chromosome 14"/>
</dbReference>
<feature type="compositionally biased region" description="Acidic residues" evidence="5">
    <location>
        <begin position="929"/>
        <end position="976"/>
    </location>
</feature>
<evidence type="ECO:0000256" key="4">
    <source>
        <dbReference type="ARBA" id="ARBA00023125"/>
    </source>
</evidence>
<comment type="similarity">
    <text evidence="1">Belongs to the DNA mismatch repair MutS family.</text>
</comment>
<evidence type="ECO:0000313" key="8">
    <source>
        <dbReference type="Proteomes" id="UP000322225"/>
    </source>
</evidence>
<gene>
    <name evidence="7" type="ORF">CI109_107110</name>
</gene>
<feature type="domain" description="DNA mismatch repair proteins mutS family" evidence="6">
    <location>
        <begin position="765"/>
        <end position="781"/>
    </location>
</feature>
<name>A0AAJ8N0Z9_9TREE</name>
<dbReference type="PANTHER" id="PTHR11361:SF20">
    <property type="entry name" value="MUTS PROTEIN HOMOLOG 5"/>
    <property type="match status" value="1"/>
</dbReference>
<dbReference type="SMART" id="SM00534">
    <property type="entry name" value="MUTSac"/>
    <property type="match status" value="1"/>
</dbReference>
<dbReference type="AlphaFoldDB" id="A0AAJ8N0Z9"/>
<evidence type="ECO:0000256" key="2">
    <source>
        <dbReference type="ARBA" id="ARBA00022741"/>
    </source>
</evidence>
<reference evidence="7" key="1">
    <citation type="submission" date="2017-08" db="EMBL/GenBank/DDBJ databases">
        <authorList>
            <person name="Cuomo C."/>
            <person name="Billmyre B."/>
            <person name="Heitman J."/>
        </authorList>
    </citation>
    <scope>NUCLEOTIDE SEQUENCE</scope>
    <source>
        <strain evidence="7">CBS 12478</strain>
    </source>
</reference>
<evidence type="ECO:0000313" key="7">
    <source>
        <dbReference type="EMBL" id="WWD22617.1"/>
    </source>
</evidence>
<dbReference type="InterPro" id="IPR027417">
    <property type="entry name" value="P-loop_NTPase"/>
</dbReference>
<feature type="region of interest" description="Disordered" evidence="5">
    <location>
        <begin position="1"/>
        <end position="128"/>
    </location>
</feature>
<dbReference type="GO" id="GO:0030983">
    <property type="term" value="F:mismatched DNA binding"/>
    <property type="evidence" value="ECO:0007669"/>
    <property type="project" value="InterPro"/>
</dbReference>
<dbReference type="KEGG" id="ksn:43587693"/>
<proteinExistence type="inferred from homology"/>
<accession>A0AAJ8N0Z9</accession>
<protein>
    <recommendedName>
        <fullName evidence="6">DNA mismatch repair proteins mutS family domain-containing protein</fullName>
    </recommendedName>
</protein>
<dbReference type="SUPFAM" id="SSF48334">
    <property type="entry name" value="DNA repair protein MutS, domain III"/>
    <property type="match status" value="1"/>
</dbReference>
<dbReference type="RefSeq" id="XP_065824035.1">
    <property type="nucleotide sequence ID" value="XM_065967963.1"/>
</dbReference>
<dbReference type="PANTHER" id="PTHR11361">
    <property type="entry name" value="DNA MISMATCH REPAIR PROTEIN MUTS FAMILY MEMBER"/>
    <property type="match status" value="1"/>
</dbReference>
<dbReference type="InterPro" id="IPR045076">
    <property type="entry name" value="MutS"/>
</dbReference>
<dbReference type="GO" id="GO:0051026">
    <property type="term" value="P:chiasma assembly"/>
    <property type="evidence" value="ECO:0007669"/>
    <property type="project" value="TreeGrafter"/>
</dbReference>
<sequence length="976" mass="108415">MFKRPPAPSPASFSDSSEWSTLPPPSRRSRGRGGGGGYGSGRRSSTSSDHGDRGSYSSDYGKSGKNFKTSSGKNVPTPLFEGTKGLKGRGRLARIQEVKEESESGGGARARTGRDDRAVEDGETDEEEEEIIKEKRVLSFHAPSSGNLAAAWYDPEERKIQVLEDTKDTFGWDTACLIIEQVQPQLIVLSSKTLDSLYKKAQIYRTDNPSCEILVLPVKACTVQSAYLNLASIKLPDRSVAKHPVVSSESDELDRSSGYEEEVKDHDAGMGRVRLSLVKLGCWVNVVAPLAIIAAGILVDQVKKSTPAEGATGMQWRPVLALTALESMELDHRMQINQDALTSLAIFDTEAHAFMHNSRPKTALSIFGLLNTAVTPLGRKLLHSWHLRPLVDIDEITARHDAVELLAASENSHIVDSIRRSMKMIRNVPARCTKIRNGNGGYQEWKCLVDGLAAAWEIKNHLVRDLQIQKRVYRVFHDDLLAFTQEMNANIDWDQSKIENRVTIRPGVDAELDAWREEYAGLEAILDHVARIICTQIPLGISRRVNVVYFPQLGYLAVVQADSEGPPSIPGWEPKFRTGDKFYYKTKEMTNLDEHYGDLHIMIVERQIQIVESLITWLQAVELDLLLTIDVIAELDWTYSLVRPTMVEEPVLIIKNGRHLLYETNTAHYIANDTGLEAGLEGEFNSMMVITGANGSGKSAYGKQVALIAFMAQIGSFVPAEGAVIGICDKSKYAHTRESSSRHGSAFMIDLGQVSQALRGATHRSLIILDEFGKGTTSTDGAGLLAGVIEHLLEKNGPCPRTVILTHFHELFARQFLSDQLWINFCQMETIKVAGTNDIQYLYKLGPRTSGTSYAADCALRHGIPKAIVERAKYVTECVSRYQVSKLFDSTMTEEQKRNMQAAEQLARLFLTWDIDPEVEDVRDKMMDMLEETDPEVKEEDEEEDGAQPEVLDHDEDEGGDDNMDGESVEPSEDGM</sequence>
<dbReference type="GO" id="GO:0140664">
    <property type="term" value="F:ATP-dependent DNA damage sensor activity"/>
    <property type="evidence" value="ECO:0007669"/>
    <property type="project" value="InterPro"/>
</dbReference>
<dbReference type="SMART" id="SM00533">
    <property type="entry name" value="MUTSd"/>
    <property type="match status" value="1"/>
</dbReference>
<reference evidence="7" key="2">
    <citation type="submission" date="2024-01" db="EMBL/GenBank/DDBJ databases">
        <title>Comparative genomics of Cryptococcus and Kwoniella reveals pathogenesis evolution and contrasting modes of karyotype evolution via chromosome fusion or intercentromeric recombination.</title>
        <authorList>
            <person name="Coelho M.A."/>
            <person name="David-Palma M."/>
            <person name="Shea T."/>
            <person name="Bowers K."/>
            <person name="McGinley-Smith S."/>
            <person name="Mohammad A.W."/>
            <person name="Gnirke A."/>
            <person name="Yurkov A.M."/>
            <person name="Nowrousian M."/>
            <person name="Sun S."/>
            <person name="Cuomo C.A."/>
            <person name="Heitman J."/>
        </authorList>
    </citation>
    <scope>NUCLEOTIDE SEQUENCE</scope>
    <source>
        <strain evidence="7">CBS 12478</strain>
    </source>
</reference>
<dbReference type="GO" id="GO:0006298">
    <property type="term" value="P:mismatch repair"/>
    <property type="evidence" value="ECO:0007669"/>
    <property type="project" value="InterPro"/>
</dbReference>
<dbReference type="PROSITE" id="PS00486">
    <property type="entry name" value="DNA_MISMATCH_REPAIR_2"/>
    <property type="match status" value="1"/>
</dbReference>
<evidence type="ECO:0000256" key="1">
    <source>
        <dbReference type="ARBA" id="ARBA00006271"/>
    </source>
</evidence>
<dbReference type="InterPro" id="IPR000432">
    <property type="entry name" value="DNA_mismatch_repair_MutS_C"/>
</dbReference>
<evidence type="ECO:0000259" key="6">
    <source>
        <dbReference type="PROSITE" id="PS00486"/>
    </source>
</evidence>
<dbReference type="Pfam" id="PF05192">
    <property type="entry name" value="MutS_III"/>
    <property type="match status" value="1"/>
</dbReference>
<keyword evidence="4" id="KW-0238">DNA-binding</keyword>
<dbReference type="GO" id="GO:0005524">
    <property type="term" value="F:ATP binding"/>
    <property type="evidence" value="ECO:0007669"/>
    <property type="project" value="UniProtKB-KW"/>
</dbReference>